<reference evidence="3" key="1">
    <citation type="journal article" date="2019" name="Int. J. Syst. Evol. Microbiol.">
        <title>The Global Catalogue of Microorganisms (GCM) 10K type strain sequencing project: providing services to taxonomists for standard genome sequencing and annotation.</title>
        <authorList>
            <consortium name="The Broad Institute Genomics Platform"/>
            <consortium name="The Broad Institute Genome Sequencing Center for Infectious Disease"/>
            <person name="Wu L."/>
            <person name="Ma J."/>
        </authorList>
    </citation>
    <scope>NUCLEOTIDE SEQUENCE [LARGE SCALE GENOMIC DNA]</scope>
    <source>
        <strain evidence="3">CGMCC 4.7405</strain>
    </source>
</reference>
<dbReference type="InterPro" id="IPR016032">
    <property type="entry name" value="Sig_transdc_resp-reg_C-effctor"/>
</dbReference>
<sequence>MTGQDLMAGVHGRNIAFLDGAFQLREVSAGFARQFACRPEDLAGADFTCLFGPGHEMALLGLCLSLQGKGEGVFREHVDVRRTRARQVLSVVVRAAQGVLLASVHPTTRPDAGFTLSAPHARVLERVAEGWTVDQIAADLGIGTQAARKRIDAVVEQFGVASRMSAVSKAYGWGVLDPSMWPPRVVVARGAQSLPVRTKAG</sequence>
<dbReference type="Proteomes" id="UP001595690">
    <property type="component" value="Unassembled WGS sequence"/>
</dbReference>
<accession>A0ABV8BZY6</accession>
<dbReference type="InterPro" id="IPR000792">
    <property type="entry name" value="Tscrpt_reg_LuxR_C"/>
</dbReference>
<comment type="caution">
    <text evidence="2">The sequence shown here is derived from an EMBL/GenBank/DDBJ whole genome shotgun (WGS) entry which is preliminary data.</text>
</comment>
<organism evidence="2 3">
    <name type="scientific">Lentzea rhizosphaerae</name>
    <dbReference type="NCBI Taxonomy" id="2041025"/>
    <lineage>
        <taxon>Bacteria</taxon>
        <taxon>Bacillati</taxon>
        <taxon>Actinomycetota</taxon>
        <taxon>Actinomycetes</taxon>
        <taxon>Pseudonocardiales</taxon>
        <taxon>Pseudonocardiaceae</taxon>
        <taxon>Lentzea</taxon>
    </lineage>
</organism>
<dbReference type="RefSeq" id="WP_382376828.1">
    <property type="nucleotide sequence ID" value="NZ_JBHRZI010000023.1"/>
</dbReference>
<keyword evidence="3" id="KW-1185">Reference proteome</keyword>
<dbReference type="SMART" id="SM00421">
    <property type="entry name" value="HTH_LUXR"/>
    <property type="match status" value="1"/>
</dbReference>
<evidence type="ECO:0000313" key="2">
    <source>
        <dbReference type="EMBL" id="MFC3895282.1"/>
    </source>
</evidence>
<proteinExistence type="predicted"/>
<dbReference type="InterPro" id="IPR036388">
    <property type="entry name" value="WH-like_DNA-bd_sf"/>
</dbReference>
<gene>
    <name evidence="2" type="ORF">ACFOWZ_27705</name>
</gene>
<dbReference type="SUPFAM" id="SSF46894">
    <property type="entry name" value="C-terminal effector domain of the bipartite response regulators"/>
    <property type="match status" value="1"/>
</dbReference>
<evidence type="ECO:0000259" key="1">
    <source>
        <dbReference type="SMART" id="SM00421"/>
    </source>
</evidence>
<protein>
    <submittedName>
        <fullName evidence="2">Helix-turn-helix transcriptional regulator</fullName>
    </submittedName>
</protein>
<evidence type="ECO:0000313" key="3">
    <source>
        <dbReference type="Proteomes" id="UP001595690"/>
    </source>
</evidence>
<dbReference type="EMBL" id="JBHRZI010000023">
    <property type="protein sequence ID" value="MFC3895282.1"/>
    <property type="molecule type" value="Genomic_DNA"/>
</dbReference>
<name>A0ABV8BZY6_9PSEU</name>
<dbReference type="Gene3D" id="1.10.10.10">
    <property type="entry name" value="Winged helix-like DNA-binding domain superfamily/Winged helix DNA-binding domain"/>
    <property type="match status" value="1"/>
</dbReference>
<feature type="domain" description="HTH luxR-type" evidence="1">
    <location>
        <begin position="113"/>
        <end position="170"/>
    </location>
</feature>